<evidence type="ECO:0000256" key="2">
    <source>
        <dbReference type="ARBA" id="ARBA00022723"/>
    </source>
</evidence>
<evidence type="ECO:0000256" key="8">
    <source>
        <dbReference type="ARBA" id="ARBA00066472"/>
    </source>
</evidence>
<evidence type="ECO:0000256" key="7">
    <source>
        <dbReference type="ARBA" id="ARBA00056573"/>
    </source>
</evidence>
<reference evidence="10 11" key="2">
    <citation type="journal article" date="2010" name="J. Bacteriol.">
        <title>Complete genome sequence of the photosynthetic purple nonsulfur bacterium Rhodobacter capsulatus SB 1003.</title>
        <authorList>
            <person name="Strnad H."/>
            <person name="Lapidus A."/>
            <person name="Paces J."/>
            <person name="Ulbrich P."/>
            <person name="Vlcek C."/>
            <person name="Paces V."/>
            <person name="Haselkorn R."/>
        </authorList>
    </citation>
    <scope>NUCLEOTIDE SEQUENCE [LARGE SCALE GENOMIC DNA]</scope>
    <source>
        <strain evidence="11">ATCC BAA-309 / NBRC 16581 / SB1003</strain>
    </source>
</reference>
<keyword evidence="11" id="KW-1185">Reference proteome</keyword>
<dbReference type="GO" id="GO:0005829">
    <property type="term" value="C:cytosol"/>
    <property type="evidence" value="ECO:0007669"/>
    <property type="project" value="TreeGrafter"/>
</dbReference>
<protein>
    <recommendedName>
        <fullName evidence="8 9">Phosphonoacetaldehyde hydrolase</fullName>
        <shortName evidence="9">Phosphonatase</shortName>
        <ecNumber evidence="8 9">3.11.1.1</ecNumber>
    </recommendedName>
    <alternativeName>
        <fullName evidence="9">Phosphonoacetaldehyde phosphonohydrolase</fullName>
    </alternativeName>
</protein>
<dbReference type="GO" id="GO:0000287">
    <property type="term" value="F:magnesium ion binding"/>
    <property type="evidence" value="ECO:0007669"/>
    <property type="project" value="UniProtKB-UniRule"/>
</dbReference>
<evidence type="ECO:0000256" key="5">
    <source>
        <dbReference type="ARBA" id="ARBA00023270"/>
    </source>
</evidence>
<keyword evidence="3 9" id="KW-0378">Hydrolase</keyword>
<dbReference type="GO" id="GO:0006281">
    <property type="term" value="P:DNA repair"/>
    <property type="evidence" value="ECO:0007669"/>
    <property type="project" value="TreeGrafter"/>
</dbReference>
<proteinExistence type="inferred from homology"/>
<dbReference type="Gene3D" id="3.40.50.1000">
    <property type="entry name" value="HAD superfamily/HAD-like"/>
    <property type="match status" value="1"/>
</dbReference>
<dbReference type="AlphaFoldDB" id="D5AS77"/>
<dbReference type="OrthoDB" id="5504491at2"/>
<keyword evidence="2 9" id="KW-0479">Metal-binding</keyword>
<evidence type="ECO:0000256" key="1">
    <source>
        <dbReference type="ARBA" id="ARBA00011738"/>
    </source>
</evidence>
<dbReference type="eggNOG" id="COG0637">
    <property type="taxonomic scope" value="Bacteria"/>
</dbReference>
<evidence type="ECO:0000256" key="3">
    <source>
        <dbReference type="ARBA" id="ARBA00022801"/>
    </source>
</evidence>
<evidence type="ECO:0000256" key="4">
    <source>
        <dbReference type="ARBA" id="ARBA00022842"/>
    </source>
</evidence>
<reference key="1">
    <citation type="submission" date="2008-12" db="EMBL/GenBank/DDBJ databases">
        <title>Complete genome sequence of Rhodobacter capsulatus SB1003.</title>
        <authorList>
            <person name="Strnad H."/>
            <person name="Lapidus A."/>
            <person name="Vlcek C."/>
            <person name="Ulbrich P."/>
            <person name="Paces J."/>
            <person name="Maltsev N."/>
            <person name="Kumar V."/>
            <person name="Kogan Y."/>
            <person name="Milgram A."/>
            <person name="Rebrekov D."/>
            <person name="Mazur M."/>
            <person name="Cox R."/>
            <person name="Kyrpides N."/>
            <person name="Kolar M."/>
            <person name="Sachova J."/>
            <person name="Ridl J."/>
            <person name="Ivanova N."/>
            <person name="Kapatral V."/>
            <person name="Los T."/>
            <person name="Lykidis A."/>
            <person name="Mikhailova N."/>
            <person name="Reznik G."/>
            <person name="Vasieva O."/>
            <person name="Fonstein M."/>
            <person name="Paces V."/>
            <person name="Haselkorn R."/>
        </authorList>
    </citation>
    <scope>NUCLEOTIDE SEQUENCE</scope>
    <source>
        <strain>SB1003</strain>
    </source>
</reference>
<dbReference type="InterPro" id="IPR023198">
    <property type="entry name" value="PGP-like_dom2"/>
</dbReference>
<dbReference type="InterPro" id="IPR023214">
    <property type="entry name" value="HAD_sf"/>
</dbReference>
<dbReference type="GO" id="GO:0019700">
    <property type="term" value="P:organic phosphonate catabolic process"/>
    <property type="evidence" value="ECO:0007669"/>
    <property type="project" value="InterPro"/>
</dbReference>
<dbReference type="SUPFAM" id="SSF56784">
    <property type="entry name" value="HAD-like"/>
    <property type="match status" value="1"/>
</dbReference>
<comment type="subunit">
    <text evidence="1 9">Homodimer.</text>
</comment>
<comment type="similarity">
    <text evidence="9">Belongs to the HAD-like hydrolase superfamily. PhnX family.</text>
</comment>
<dbReference type="KEGG" id="rcp:RCAP_rcc03375"/>
<dbReference type="GO" id="GO:0050194">
    <property type="term" value="F:phosphonoacetaldehyde hydrolase activity"/>
    <property type="evidence" value="ECO:0007669"/>
    <property type="project" value="UniProtKB-UniRule"/>
</dbReference>
<dbReference type="SFLD" id="SFLDG01129">
    <property type="entry name" value="C1.5:_HAD__Beta-PGM__Phosphata"/>
    <property type="match status" value="1"/>
</dbReference>
<dbReference type="SFLD" id="SFLDS00003">
    <property type="entry name" value="Haloacid_Dehalogenase"/>
    <property type="match status" value="1"/>
</dbReference>
<feature type="active site" description="Schiff-base intermediate with substrate" evidence="9">
    <location>
        <position position="51"/>
    </location>
</feature>
<dbReference type="Pfam" id="PF00702">
    <property type="entry name" value="Hydrolase"/>
    <property type="match status" value="1"/>
</dbReference>
<feature type="binding site" evidence="9">
    <location>
        <position position="10"/>
    </location>
    <ligand>
        <name>Mg(2+)</name>
        <dbReference type="ChEBI" id="CHEBI:18420"/>
    </ligand>
</feature>
<dbReference type="InterPro" id="IPR006323">
    <property type="entry name" value="Phosphonoacetald_hydro"/>
</dbReference>
<dbReference type="EC" id="3.11.1.1" evidence="8 9"/>
<dbReference type="Gene3D" id="1.10.150.240">
    <property type="entry name" value="Putative phosphatase, domain 2"/>
    <property type="match status" value="1"/>
</dbReference>
<evidence type="ECO:0000256" key="6">
    <source>
        <dbReference type="ARBA" id="ARBA00052005"/>
    </source>
</evidence>
<comment type="catalytic activity">
    <reaction evidence="6 9">
        <text>phosphonoacetaldehyde + H2O = acetaldehyde + phosphate + H(+)</text>
        <dbReference type="Rhea" id="RHEA:18905"/>
        <dbReference type="ChEBI" id="CHEBI:15343"/>
        <dbReference type="ChEBI" id="CHEBI:15377"/>
        <dbReference type="ChEBI" id="CHEBI:15378"/>
        <dbReference type="ChEBI" id="CHEBI:43474"/>
        <dbReference type="ChEBI" id="CHEBI:58383"/>
        <dbReference type="EC" id="3.11.1.1"/>
    </reaction>
</comment>
<dbReference type="RefSeq" id="WP_013069071.1">
    <property type="nucleotide sequence ID" value="NC_014034.1"/>
</dbReference>
<accession>D5AS77</accession>
<dbReference type="PANTHER" id="PTHR43434">
    <property type="entry name" value="PHOSPHOGLYCOLATE PHOSPHATASE"/>
    <property type="match status" value="1"/>
</dbReference>
<feature type="active site" description="Nucleophile" evidence="9">
    <location>
        <position position="10"/>
    </location>
</feature>
<dbReference type="Proteomes" id="UP000002361">
    <property type="component" value="Chromosome"/>
</dbReference>
<dbReference type="STRING" id="272942.RCAP_rcc03375"/>
<comment type="function">
    <text evidence="7 9">Involved in phosphonate degradation.</text>
</comment>
<dbReference type="GO" id="GO:0008967">
    <property type="term" value="F:phosphoglycolate phosphatase activity"/>
    <property type="evidence" value="ECO:0007669"/>
    <property type="project" value="TreeGrafter"/>
</dbReference>
<sequence length="263" mass="27559">MGRIKAVVFDWAGTMVDFGSLAPVGAFVRAFAEFGVTVSAADARKPMGLRKWDHIAAMLAEPQIAARWQAAQGAAPDAAAVQRLHDVFVPMTAAAAAGHATLVPGALETVAWLRGRGIRIGSTTGYTRAIMAEVSPVAAAQGYVPDTLVSADDLPEGRPGPLMMYKCFTDLAVHPPRAVIKVDDTEPGIAEGVAAGCITVAVTLSGNYAGLTAQEMAALPEARRNEIRRRARAALKSAGAMHVIDTVADLPSLIQTFETRESA</sequence>
<name>D5AS77_RHOCB</name>
<evidence type="ECO:0000313" key="11">
    <source>
        <dbReference type="Proteomes" id="UP000002361"/>
    </source>
</evidence>
<dbReference type="FunFam" id="1.10.150.240:FF:000006">
    <property type="entry name" value="Phosphonoacetaldehyde hydrolase"/>
    <property type="match status" value="1"/>
</dbReference>
<keyword evidence="5 9" id="KW-0704">Schiff base</keyword>
<dbReference type="InterPro" id="IPR050155">
    <property type="entry name" value="HAD-like_hydrolase_sf"/>
</dbReference>
<dbReference type="NCBIfam" id="TIGR01422">
    <property type="entry name" value="phosphonatase"/>
    <property type="match status" value="1"/>
</dbReference>
<dbReference type="HOGENOM" id="CLU_045011_12_0_5"/>
<dbReference type="GeneID" id="31492152"/>
<dbReference type="InterPro" id="IPR036412">
    <property type="entry name" value="HAD-like_sf"/>
</dbReference>
<feature type="binding site" evidence="9">
    <location>
        <position position="12"/>
    </location>
    <ligand>
        <name>Mg(2+)</name>
        <dbReference type="ChEBI" id="CHEBI:18420"/>
    </ligand>
</feature>
<dbReference type="HAMAP" id="MF_01375">
    <property type="entry name" value="PhnX"/>
    <property type="match status" value="1"/>
</dbReference>
<organism evidence="10 11">
    <name type="scientific">Rhodobacter capsulatus (strain ATCC BAA-309 / NBRC 16581 / SB1003)</name>
    <dbReference type="NCBI Taxonomy" id="272942"/>
    <lineage>
        <taxon>Bacteria</taxon>
        <taxon>Pseudomonadati</taxon>
        <taxon>Pseudomonadota</taxon>
        <taxon>Alphaproteobacteria</taxon>
        <taxon>Rhodobacterales</taxon>
        <taxon>Rhodobacter group</taxon>
        <taxon>Rhodobacter</taxon>
    </lineage>
</organism>
<feature type="binding site" evidence="9">
    <location>
        <position position="184"/>
    </location>
    <ligand>
        <name>Mg(2+)</name>
        <dbReference type="ChEBI" id="CHEBI:18420"/>
    </ligand>
</feature>
<dbReference type="PANTHER" id="PTHR43434:SF19">
    <property type="entry name" value="PHOSPHONOACETALDEHYDE HYDROLASE"/>
    <property type="match status" value="1"/>
</dbReference>
<comment type="cofactor">
    <cofactor evidence="9">
        <name>Mg(2+)</name>
        <dbReference type="ChEBI" id="CHEBI:18420"/>
    </cofactor>
    <text evidence="9">Binds 1 Mg(2+) ion per subunit.</text>
</comment>
<dbReference type="EMBL" id="CP001312">
    <property type="protein sequence ID" value="ADE87099.1"/>
    <property type="molecule type" value="Genomic_DNA"/>
</dbReference>
<evidence type="ECO:0000256" key="9">
    <source>
        <dbReference type="HAMAP-Rule" id="MF_01375"/>
    </source>
</evidence>
<gene>
    <name evidence="9 10" type="primary">phnX</name>
    <name evidence="10" type="ordered locus">RCAP_rcc03375</name>
</gene>
<keyword evidence="4 9" id="KW-0460">Magnesium</keyword>
<dbReference type="SFLD" id="SFLDG01135">
    <property type="entry name" value="C1.5.6:_HAD__Beta-PGM__Phospha"/>
    <property type="match status" value="1"/>
</dbReference>
<evidence type="ECO:0000313" key="10">
    <source>
        <dbReference type="EMBL" id="ADE87099.1"/>
    </source>
</evidence>